<dbReference type="Gene3D" id="3.40.50.720">
    <property type="entry name" value="NAD(P)-binding Rossmann-like Domain"/>
    <property type="match status" value="1"/>
</dbReference>
<dbReference type="Gene3D" id="3.30.360.10">
    <property type="entry name" value="Dihydrodipicolinate Reductase, domain 2"/>
    <property type="match status" value="1"/>
</dbReference>
<accession>A0ABQ0M5R9</accession>
<evidence type="ECO:0000313" key="10">
    <source>
        <dbReference type="Proteomes" id="UP000815677"/>
    </source>
</evidence>
<organism evidence="9 10">
    <name type="scientific">Mycena chlorophos</name>
    <name type="common">Agaric fungus</name>
    <name type="synonym">Agaricus chlorophos</name>
    <dbReference type="NCBI Taxonomy" id="658473"/>
    <lineage>
        <taxon>Eukaryota</taxon>
        <taxon>Fungi</taxon>
        <taxon>Dikarya</taxon>
        <taxon>Basidiomycota</taxon>
        <taxon>Agaricomycotina</taxon>
        <taxon>Agaricomycetes</taxon>
        <taxon>Agaricomycetidae</taxon>
        <taxon>Agaricales</taxon>
        <taxon>Marasmiineae</taxon>
        <taxon>Mycenaceae</taxon>
        <taxon>Mycena</taxon>
    </lineage>
</organism>
<feature type="region of interest" description="Disordered" evidence="6">
    <location>
        <begin position="383"/>
        <end position="413"/>
    </location>
</feature>
<evidence type="ECO:0000313" key="9">
    <source>
        <dbReference type="EMBL" id="GAT58622.1"/>
    </source>
</evidence>
<dbReference type="Pfam" id="PF22725">
    <property type="entry name" value="GFO_IDH_MocA_C3"/>
    <property type="match status" value="1"/>
</dbReference>
<comment type="catalytic activity">
    <reaction evidence="5">
        <text>D-xylose + NADP(+) = D-xylono-1,5-lactone + NADPH + H(+)</text>
        <dbReference type="Rhea" id="RHEA:22000"/>
        <dbReference type="ChEBI" id="CHEBI:15378"/>
        <dbReference type="ChEBI" id="CHEBI:15867"/>
        <dbReference type="ChEBI" id="CHEBI:53455"/>
        <dbReference type="ChEBI" id="CHEBI:57783"/>
        <dbReference type="ChEBI" id="CHEBI:58349"/>
        <dbReference type="EC" id="1.1.1.179"/>
    </reaction>
</comment>
<dbReference type="EMBL" id="DF849757">
    <property type="protein sequence ID" value="GAT58622.1"/>
    <property type="molecule type" value="Genomic_DNA"/>
</dbReference>
<dbReference type="InterPro" id="IPR055170">
    <property type="entry name" value="GFO_IDH_MocA-like_dom"/>
</dbReference>
<feature type="region of interest" description="Disordered" evidence="6">
    <location>
        <begin position="833"/>
        <end position="871"/>
    </location>
</feature>
<evidence type="ECO:0000256" key="2">
    <source>
        <dbReference type="ARBA" id="ARBA00023002"/>
    </source>
</evidence>
<reference evidence="9" key="1">
    <citation type="submission" date="2014-09" db="EMBL/GenBank/DDBJ databases">
        <title>Genome sequence of the luminous mushroom Mycena chlorophos for searching fungal bioluminescence genes.</title>
        <authorList>
            <person name="Tanaka Y."/>
            <person name="Kasuga D."/>
            <person name="Oba Y."/>
            <person name="Hase S."/>
            <person name="Sato K."/>
            <person name="Oba Y."/>
            <person name="Sakakibara Y."/>
        </authorList>
    </citation>
    <scope>NUCLEOTIDE SEQUENCE</scope>
</reference>
<feature type="region of interest" description="Disordered" evidence="6">
    <location>
        <begin position="673"/>
        <end position="704"/>
    </location>
</feature>
<protein>
    <recommendedName>
        <fullName evidence="3">D-xylose 1-dehydrogenase (NADP(+), D-xylono-1,5-lactone-forming)</fullName>
        <ecNumber evidence="3">1.1.1.179</ecNumber>
    </recommendedName>
    <alternativeName>
        <fullName evidence="4">D-xylose-NADP dehydrogenase</fullName>
    </alternativeName>
</protein>
<evidence type="ECO:0000256" key="6">
    <source>
        <dbReference type="SAM" id="MobiDB-lite"/>
    </source>
</evidence>
<dbReference type="SUPFAM" id="SSF55347">
    <property type="entry name" value="Glyceraldehyde-3-phosphate dehydrogenase-like, C-terminal domain"/>
    <property type="match status" value="1"/>
</dbReference>
<dbReference type="EC" id="1.1.1.179" evidence="3"/>
<evidence type="ECO:0000256" key="3">
    <source>
        <dbReference type="ARBA" id="ARBA00038984"/>
    </source>
</evidence>
<evidence type="ECO:0000256" key="5">
    <source>
        <dbReference type="ARBA" id="ARBA00049233"/>
    </source>
</evidence>
<dbReference type="PANTHER" id="PTHR22604">
    <property type="entry name" value="OXIDOREDUCTASES"/>
    <property type="match status" value="1"/>
</dbReference>
<feature type="compositionally biased region" description="Polar residues" evidence="6">
    <location>
        <begin position="401"/>
        <end position="413"/>
    </location>
</feature>
<sequence length="955" mass="106127">MLAFLSRIHYILNPSPQTRTPTYDTLPGKQLNFGCLGAAKIAPGALIKPSKTHLEVVLYAVAARDAKRAEEFAKKHGFLRSFGGLQGYQDMLDDPAVDVVYNPLPNGLHFEWTMKALAAGKHVLLEKPATNTAAEAAAIYALAKRKNLVVMEAFHYRFHPAIQRVKAILESGELGAVKKVKAALTAPEGTAPEGDIRWSYDLGGGSTMDPGCYTVNVLRYLAGCEPTSVLTAKAIPYSDRPEHKHVDRMFWATLAMENESIGEIHANLDEKKLWGIIPRMPKLSAVVECENGTVEIFNFLIPHFYHSITVHPRGKAARVEKAYSFGGAAKGEVWWTTYRYQLEAFVDQVQGRTPQTWINGEDTVANMKWVEAIYAKDGFGSRPASKYQPRAEGEDTMYRPSRTSGTPMSSPQTSLTLIQPIKDPVPSAGAGDSQYSWYYASNAGGMKIPFSRHHGKPMHQADLAYLKYASVNFVHAAFNEAFGRYEPGLNAYIDDVEFNPTTNDYNFMNALVPFGKLFKGKRLGDCHDKQFFEWCSQLVFLRKKAAFNEAFGRYEPGLNAYIDDVEFNPTTNDYNFMNALIPFGKLFKGKRLGDCHDKQFFEWCSQLVFLRKKYSLFGRALDHRLGNQHQHLVWLEVGARIRRSKYKAELVDEPLSQADWDRIKELDKAAYNDGQWGSSDSEEATTTKGDPVASDSEGESLSSDLDGFIVSDSAPIVMDTDEEVVARATVTPQRRISLASAKTRKGKSIRSFVVPQDESDGSYKEDSQLEDSESDDQQVRERQTRSSVRKKNAHQCYSCTDNPVDFDDVSLAQIQQSRCASCEKKATGLKPVRTSVKKGGSRVAPRKKVGTLPDSSDSDDEMESNDTPKTPVKVKGAKKRVGRVPSTKLARRVHPYNESPSKGRCGRHVITIDADMLQELKATATIVATPCKHGTKGKGKAKADNAVSVLLTFPL</sequence>
<comment type="similarity">
    <text evidence="1">Belongs to the Gfo/Idh/MocA family.</text>
</comment>
<dbReference type="SUPFAM" id="SSF51735">
    <property type="entry name" value="NAD(P)-binding Rossmann-fold domains"/>
    <property type="match status" value="1"/>
</dbReference>
<dbReference type="InterPro" id="IPR000683">
    <property type="entry name" value="Gfo/Idh/MocA-like_OxRdtase_N"/>
</dbReference>
<dbReference type="InterPro" id="IPR050984">
    <property type="entry name" value="Gfo/Idh/MocA_domain"/>
</dbReference>
<feature type="domain" description="GFO/IDH/MocA-like oxidoreductase" evidence="8">
    <location>
        <begin position="162"/>
        <end position="293"/>
    </location>
</feature>
<keyword evidence="2" id="KW-0560">Oxidoreductase</keyword>
<dbReference type="Pfam" id="PF01408">
    <property type="entry name" value="GFO_IDH_MocA"/>
    <property type="match status" value="1"/>
</dbReference>
<feature type="domain" description="Gfo/Idh/MocA-like oxidoreductase N-terminal" evidence="7">
    <location>
        <begin position="32"/>
        <end position="153"/>
    </location>
</feature>
<evidence type="ECO:0000256" key="4">
    <source>
        <dbReference type="ARBA" id="ARBA00042988"/>
    </source>
</evidence>
<evidence type="ECO:0000259" key="8">
    <source>
        <dbReference type="Pfam" id="PF22725"/>
    </source>
</evidence>
<dbReference type="Proteomes" id="UP000815677">
    <property type="component" value="Unassembled WGS sequence"/>
</dbReference>
<proteinExistence type="inferred from homology"/>
<dbReference type="PANTHER" id="PTHR22604:SF105">
    <property type="entry name" value="TRANS-1,2-DIHYDROBENZENE-1,2-DIOL DEHYDROGENASE"/>
    <property type="match status" value="1"/>
</dbReference>
<gene>
    <name evidence="9" type="ORF">MCHLO_15031</name>
</gene>
<dbReference type="InterPro" id="IPR036291">
    <property type="entry name" value="NAD(P)-bd_dom_sf"/>
</dbReference>
<feature type="region of interest" description="Disordered" evidence="6">
    <location>
        <begin position="755"/>
        <end position="794"/>
    </location>
</feature>
<name>A0ABQ0M5R9_MYCCL</name>
<feature type="compositionally biased region" description="Polar residues" evidence="6">
    <location>
        <begin position="675"/>
        <end position="688"/>
    </location>
</feature>
<evidence type="ECO:0000259" key="7">
    <source>
        <dbReference type="Pfam" id="PF01408"/>
    </source>
</evidence>
<keyword evidence="10" id="KW-1185">Reference proteome</keyword>
<feature type="compositionally biased region" description="Basic residues" evidence="6">
    <location>
        <begin position="835"/>
        <end position="849"/>
    </location>
</feature>
<evidence type="ECO:0000256" key="1">
    <source>
        <dbReference type="ARBA" id="ARBA00010928"/>
    </source>
</evidence>